<dbReference type="GeneTree" id="ENSGT00390000008250"/>
<name>A0AAX7V8L6_ASTCA</name>
<evidence type="ECO:0000256" key="1">
    <source>
        <dbReference type="SAM" id="MobiDB-lite"/>
    </source>
</evidence>
<dbReference type="PANTHER" id="PTHR16151:SF2">
    <property type="entry name" value="HAUS AUGMIN-LIKE COMPLEX SUBUNIT 6"/>
    <property type="match status" value="1"/>
</dbReference>
<feature type="compositionally biased region" description="Polar residues" evidence="1">
    <location>
        <begin position="553"/>
        <end position="568"/>
    </location>
</feature>
<dbReference type="InterPro" id="IPR028163">
    <property type="entry name" value="HAUS_6_N"/>
</dbReference>
<reference evidence="3" key="2">
    <citation type="submission" date="2025-08" db="UniProtKB">
        <authorList>
            <consortium name="Ensembl"/>
        </authorList>
    </citation>
    <scope>IDENTIFICATION</scope>
</reference>
<organism evidence="3 4">
    <name type="scientific">Astatotilapia calliptera</name>
    <name type="common">Eastern happy</name>
    <name type="synonym">Chromis callipterus</name>
    <dbReference type="NCBI Taxonomy" id="8154"/>
    <lineage>
        <taxon>Eukaryota</taxon>
        <taxon>Metazoa</taxon>
        <taxon>Chordata</taxon>
        <taxon>Craniata</taxon>
        <taxon>Vertebrata</taxon>
        <taxon>Euteleostomi</taxon>
        <taxon>Actinopterygii</taxon>
        <taxon>Neopterygii</taxon>
        <taxon>Teleostei</taxon>
        <taxon>Neoteleostei</taxon>
        <taxon>Acanthomorphata</taxon>
        <taxon>Ovalentaria</taxon>
        <taxon>Cichlomorphae</taxon>
        <taxon>Cichliformes</taxon>
        <taxon>Cichlidae</taxon>
        <taxon>African cichlids</taxon>
        <taxon>Pseudocrenilabrinae</taxon>
        <taxon>Haplochromini</taxon>
        <taxon>Astatotilapia</taxon>
    </lineage>
</organism>
<proteinExistence type="predicted"/>
<accession>A0AAX7V8L6</accession>
<keyword evidence="4" id="KW-1185">Reference proteome</keyword>
<dbReference type="GO" id="GO:0008017">
    <property type="term" value="F:microtubule binding"/>
    <property type="evidence" value="ECO:0007669"/>
    <property type="project" value="TreeGrafter"/>
</dbReference>
<dbReference type="GO" id="GO:1990498">
    <property type="term" value="C:mitotic spindle microtubule"/>
    <property type="evidence" value="ECO:0007669"/>
    <property type="project" value="TreeGrafter"/>
</dbReference>
<reference evidence="3" key="3">
    <citation type="submission" date="2025-09" db="UniProtKB">
        <authorList>
            <consortium name="Ensembl"/>
        </authorList>
    </citation>
    <scope>IDENTIFICATION</scope>
</reference>
<protein>
    <recommendedName>
        <fullName evidence="2">HAUS augmin-like complex subunit 6 N-terminal domain-containing protein</fullName>
    </recommendedName>
</protein>
<evidence type="ECO:0000313" key="4">
    <source>
        <dbReference type="Proteomes" id="UP000265100"/>
    </source>
</evidence>
<feature type="region of interest" description="Disordered" evidence="1">
    <location>
        <begin position="534"/>
        <end position="571"/>
    </location>
</feature>
<gene>
    <name evidence="3" type="primary">HAUS6</name>
</gene>
<evidence type="ECO:0000313" key="3">
    <source>
        <dbReference type="Ensembl" id="ENSACLP00000077914.1"/>
    </source>
</evidence>
<dbReference type="AlphaFoldDB" id="A0AAX7V8L6"/>
<dbReference type="GO" id="GO:0051225">
    <property type="term" value="P:spindle assembly"/>
    <property type="evidence" value="ECO:0007669"/>
    <property type="project" value="InterPro"/>
</dbReference>
<dbReference type="GO" id="GO:0070652">
    <property type="term" value="C:HAUS complex"/>
    <property type="evidence" value="ECO:0007669"/>
    <property type="project" value="InterPro"/>
</dbReference>
<reference evidence="3" key="1">
    <citation type="submission" date="2018-05" db="EMBL/GenBank/DDBJ databases">
        <authorList>
            <person name="Datahose"/>
        </authorList>
    </citation>
    <scope>NUCLEOTIDE SEQUENCE</scope>
</reference>
<evidence type="ECO:0000259" key="2">
    <source>
        <dbReference type="Pfam" id="PF14661"/>
    </source>
</evidence>
<dbReference type="PANTHER" id="PTHR16151">
    <property type="entry name" value="HAUS AUGMIN-LIKE COMPLEX SUBUNIT 6"/>
    <property type="match status" value="1"/>
</dbReference>
<dbReference type="Pfam" id="PF14661">
    <property type="entry name" value="HAUS6_N"/>
    <property type="match status" value="1"/>
</dbReference>
<dbReference type="InterPro" id="IPR026797">
    <property type="entry name" value="HAUS_6"/>
</dbReference>
<feature type="compositionally biased region" description="Low complexity" evidence="1">
    <location>
        <begin position="541"/>
        <end position="552"/>
    </location>
</feature>
<dbReference type="Proteomes" id="UP000265100">
    <property type="component" value="Chromosome 3"/>
</dbReference>
<dbReference type="Ensembl" id="ENSACLT00000080400.1">
    <property type="protein sequence ID" value="ENSACLP00000077914.1"/>
    <property type="gene ID" value="ENSACLG00000022725.2"/>
</dbReference>
<sequence length="733" mass="82400">MANPALLQKKNGQYLWFSLLGLGFQPDVAVSSIAGKTNINAKHIIMGPNMFDKPNKDAFYIVTHFLLEKLNRTRFHEAYRHCWPVLNPKADAEFRKVTCAWLREIMEETANTGSRVVASLFLSPGGPKFVSLMLHLAKHVMLQEMKTFATDGSWVPEAAAMPASTSNLAIKRFNLVRARFLKTAVEQDRFLHEYQRRAQLLVKSMRDIKAEGVKYDELLKYVRSLWSAIDGMLSAIKEEQSAVESVLKGDVDQYTLDGTDQVLKIPRCLLERIEQLPHQLSSGNVYEANQLNLLCVMELMTHAAQLLKEERCRVSHAPVPQLNLQEMSRQMARTLQDLHLIRQKISKEKIPEVRSAIQDLEAEWDKKWMDTLKETPLVSFLNEDPALGFLSPMAPLSFEPAAEASYKSSVFSQYPAKLLGDVRKMTHTDWKVTPLRTKTQILNMEYDNLADQFADAVTTAAPSEGRVKGLELEALLSSLQRDPFSARKQLPRTPESLIMDVKSSWRKAVEEDKVKKNQPPAEFNDSIIEQLTPVSEHHDGSPSSESPGSDTTTQTVPSAVRSHSSPPVCQQGALPKSILAWDTFITEAHDSPGGTGSSVVHFSLDQETLPEIPGCDSLLSLDDEEMKSEDDDEQLIPLLKLEVKQPPLNCHQHEARNDGFLMEGTRTPECLLSDYTVSGLDRDWSEEPASSKEATDTIFSLDLDALKTPSPLKKQEYRLPELITFSPMDDMKC</sequence>
<feature type="domain" description="HAUS augmin-like complex subunit 6 N-terminal" evidence="2">
    <location>
        <begin position="15"/>
        <end position="220"/>
    </location>
</feature>